<keyword evidence="4" id="KW-1185">Reference proteome</keyword>
<accession>A0A6A9V0G9</accession>
<protein>
    <submittedName>
        <fullName evidence="3">DUF624 domain-containing protein</fullName>
    </submittedName>
</protein>
<evidence type="ECO:0000256" key="2">
    <source>
        <dbReference type="SAM" id="Phobius"/>
    </source>
</evidence>
<evidence type="ECO:0000256" key="1">
    <source>
        <dbReference type="SAM" id="MobiDB-lite"/>
    </source>
</evidence>
<keyword evidence="2" id="KW-1133">Transmembrane helix</keyword>
<sequence>MSEKALASPSRDDVAPSAEHWTLRLHAVCSTVAVMALLNVLWLAFTLLGAVVLGIAPATVAAAHCVRERTAGRLHRPVSTFARTWRAELVGANLALLPQLLLLVVLGWNYVAYSAAGPAASAPRLATLAALLLVVTVGCWLPGMYVHYDMPRRRFLLTALRFTLAKPIPSVLQLFVLAVLGYLSYRLPPLLPAVSVGAWLYLSTWLALRFFAENEARLADPDDPTPTPDERALGLPSDPLRMR</sequence>
<reference evidence="3 4" key="1">
    <citation type="submission" date="2019-12" db="EMBL/GenBank/DDBJ databases">
        <title>Auraticoccus cholistani sp. nov., an actinomycete isolated from soil of Cholistan desert.</title>
        <authorList>
            <person name="Cheema M.T."/>
        </authorList>
    </citation>
    <scope>NUCLEOTIDE SEQUENCE [LARGE SCALE GENOMIC DNA]</scope>
    <source>
        <strain evidence="3 4">F435</strain>
    </source>
</reference>
<dbReference type="AlphaFoldDB" id="A0A6A9V0G9"/>
<comment type="caution">
    <text evidence="3">The sequence shown here is derived from an EMBL/GenBank/DDBJ whole genome shotgun (WGS) entry which is preliminary data.</text>
</comment>
<feature type="transmembrane region" description="Helical" evidence="2">
    <location>
        <begin position="190"/>
        <end position="208"/>
    </location>
</feature>
<dbReference type="Proteomes" id="UP000435304">
    <property type="component" value="Unassembled WGS sequence"/>
</dbReference>
<feature type="transmembrane region" description="Helical" evidence="2">
    <location>
        <begin position="87"/>
        <end position="113"/>
    </location>
</feature>
<dbReference type="EMBL" id="WPCU01000004">
    <property type="protein sequence ID" value="MVA75400.1"/>
    <property type="molecule type" value="Genomic_DNA"/>
</dbReference>
<evidence type="ECO:0000313" key="3">
    <source>
        <dbReference type="EMBL" id="MVA75400.1"/>
    </source>
</evidence>
<feature type="transmembrane region" description="Helical" evidence="2">
    <location>
        <begin position="167"/>
        <end position="184"/>
    </location>
</feature>
<organism evidence="3 4">
    <name type="scientific">Auraticoccus cholistanensis</name>
    <dbReference type="NCBI Taxonomy" id="2656650"/>
    <lineage>
        <taxon>Bacteria</taxon>
        <taxon>Bacillati</taxon>
        <taxon>Actinomycetota</taxon>
        <taxon>Actinomycetes</taxon>
        <taxon>Propionibacteriales</taxon>
        <taxon>Propionibacteriaceae</taxon>
        <taxon>Auraticoccus</taxon>
    </lineage>
</organism>
<keyword evidence="2" id="KW-0812">Transmembrane</keyword>
<evidence type="ECO:0000313" key="4">
    <source>
        <dbReference type="Proteomes" id="UP000435304"/>
    </source>
</evidence>
<dbReference type="RefSeq" id="WP_156608469.1">
    <property type="nucleotide sequence ID" value="NZ_WPCU01000004.1"/>
</dbReference>
<proteinExistence type="predicted"/>
<name>A0A6A9V0G9_9ACTN</name>
<gene>
    <name evidence="3" type="ORF">GC722_05050</name>
</gene>
<dbReference type="Pfam" id="PF04854">
    <property type="entry name" value="DUF624"/>
    <property type="match status" value="1"/>
</dbReference>
<keyword evidence="2" id="KW-0472">Membrane</keyword>
<feature type="region of interest" description="Disordered" evidence="1">
    <location>
        <begin position="219"/>
        <end position="243"/>
    </location>
</feature>
<feature type="transmembrane region" description="Helical" evidence="2">
    <location>
        <begin position="125"/>
        <end position="146"/>
    </location>
</feature>
<feature type="transmembrane region" description="Helical" evidence="2">
    <location>
        <begin position="47"/>
        <end position="66"/>
    </location>
</feature>
<dbReference type="InterPro" id="IPR006938">
    <property type="entry name" value="DUF624"/>
</dbReference>